<accession>A0A0B6VP00</accession>
<dbReference type="EMBL" id="AP014714">
    <property type="protein sequence ID" value="BAQ22888.1"/>
    <property type="molecule type" value="Genomic_DNA"/>
</dbReference>
<dbReference type="KEGG" id="vg:26519129"/>
<dbReference type="Proteomes" id="UP000204657">
    <property type="component" value="Segment"/>
</dbReference>
<evidence type="ECO:0000313" key="1">
    <source>
        <dbReference type="EMBL" id="BAQ22888.1"/>
    </source>
</evidence>
<sequence>MNIKDAIISRAIVEYGIKGFEYGLAKGNQINCDSYKDYPYYEEKTAFAEKEYIKAQDQLKELLGIEE</sequence>
<reference evidence="1 2" key="1">
    <citation type="submission" date="2015-02" db="EMBL/GenBank/DDBJ databases">
        <title>Complete genome sequences of Edwardsiella bacteriophages, PEi20 and PEi26.</title>
        <authorList>
            <person name="Yasuike M."/>
            <person name="Nishiki I."/>
            <person name="Iwasaki Y."/>
            <person name="Nakamura Y."/>
            <person name="Fujiwara A."/>
            <person name="Hassan E.S."/>
            <person name="Mahmoud M.M."/>
            <person name="Kawato Y."/>
            <person name="Nagai S."/>
            <person name="Kobayashi T."/>
            <person name="Ototake M."/>
            <person name="Nakai T."/>
        </authorList>
    </citation>
    <scope>NUCLEOTIDE SEQUENCE [LARGE SCALE GENOMIC DNA]</scope>
</reference>
<dbReference type="GeneID" id="26519129"/>
<evidence type="ECO:0000313" key="2">
    <source>
        <dbReference type="Proteomes" id="UP000204657"/>
    </source>
</evidence>
<proteinExistence type="predicted"/>
<organism evidence="1 2">
    <name type="scientific">Edwardsiella phage PEi20</name>
    <dbReference type="NCBI Taxonomy" id="1608310"/>
    <lineage>
        <taxon>Viruses</taxon>
        <taxon>Duplodnaviria</taxon>
        <taxon>Heunggongvirae</taxon>
        <taxon>Uroviricota</taxon>
        <taxon>Caudoviricetes</taxon>
        <taxon>Pantevenvirales</taxon>
        <taxon>Straboviridae</taxon>
        <taxon>Tevenvirinae</taxon>
        <taxon>Kanagawavirus</taxon>
        <taxon>Kanagawavirus pei20</taxon>
    </lineage>
</organism>
<name>A0A0B6VP00_9CAUD</name>
<dbReference type="RefSeq" id="YP_009190396.1">
    <property type="nucleotide sequence ID" value="NC_028683.1"/>
</dbReference>
<protein>
    <submittedName>
        <fullName evidence="1">Uncharacterized protein</fullName>
    </submittedName>
</protein>
<keyword evidence="2" id="KW-1185">Reference proteome</keyword>